<keyword evidence="2" id="KW-1185">Reference proteome</keyword>
<protein>
    <submittedName>
        <fullName evidence="1">Uncharacterized protein</fullName>
    </submittedName>
</protein>
<gene>
    <name evidence="1" type="ORF">AFUS01_LOCUS11035</name>
</gene>
<evidence type="ECO:0000313" key="1">
    <source>
        <dbReference type="EMBL" id="CAG7721847.1"/>
    </source>
</evidence>
<organism evidence="1 2">
    <name type="scientific">Allacma fusca</name>
    <dbReference type="NCBI Taxonomy" id="39272"/>
    <lineage>
        <taxon>Eukaryota</taxon>
        <taxon>Metazoa</taxon>
        <taxon>Ecdysozoa</taxon>
        <taxon>Arthropoda</taxon>
        <taxon>Hexapoda</taxon>
        <taxon>Collembola</taxon>
        <taxon>Symphypleona</taxon>
        <taxon>Sminthuridae</taxon>
        <taxon>Allacma</taxon>
    </lineage>
</organism>
<reference evidence="1" key="1">
    <citation type="submission" date="2021-06" db="EMBL/GenBank/DDBJ databases">
        <authorList>
            <person name="Hodson N. C."/>
            <person name="Mongue J. A."/>
            <person name="Jaron S. K."/>
        </authorList>
    </citation>
    <scope>NUCLEOTIDE SEQUENCE</scope>
</reference>
<dbReference type="AlphaFoldDB" id="A0A8J2NX31"/>
<dbReference type="Proteomes" id="UP000708208">
    <property type="component" value="Unassembled WGS sequence"/>
</dbReference>
<evidence type="ECO:0000313" key="2">
    <source>
        <dbReference type="Proteomes" id="UP000708208"/>
    </source>
</evidence>
<dbReference type="EMBL" id="CAJVCH010083542">
    <property type="protein sequence ID" value="CAG7721847.1"/>
    <property type="molecule type" value="Genomic_DNA"/>
</dbReference>
<name>A0A8J2NX31_9HEXA</name>
<feature type="non-terminal residue" evidence="1">
    <location>
        <position position="1"/>
    </location>
</feature>
<comment type="caution">
    <text evidence="1">The sequence shown here is derived from an EMBL/GenBank/DDBJ whole genome shotgun (WGS) entry which is preliminary data.</text>
</comment>
<accession>A0A8J2NX31</accession>
<sequence>MLIPAYFEAWKNRPLNIISINWSGMSGL</sequence>
<proteinExistence type="predicted"/>